<reference evidence="2" key="1">
    <citation type="submission" date="2018-01" db="EMBL/GenBank/DDBJ databases">
        <authorList>
            <person name="Gaut B.S."/>
            <person name="Morton B.R."/>
            <person name="Clegg M.T."/>
            <person name="Duvall M.R."/>
        </authorList>
    </citation>
    <scope>NUCLEOTIDE SEQUENCE [LARGE SCALE GENOMIC DNA]</scope>
</reference>
<dbReference type="EMBL" id="MG757156">
    <property type="protein sequence ID" value="AVD99722.1"/>
    <property type="molecule type" value="Genomic_DNA"/>
</dbReference>
<keyword evidence="2" id="KW-1185">Reference proteome</keyword>
<protein>
    <submittedName>
        <fullName evidence="1">Uncharacterized protein</fullName>
    </submittedName>
</protein>
<evidence type="ECO:0000313" key="1">
    <source>
        <dbReference type="EMBL" id="AVD99722.1"/>
    </source>
</evidence>
<accession>A0A2L1IX38</accession>
<evidence type="ECO:0000313" key="2">
    <source>
        <dbReference type="Proteomes" id="UP000240246"/>
    </source>
</evidence>
<name>A0A2L1IX38_9CAUD</name>
<gene>
    <name evidence="1" type="ORF">SEA_CUKE_106</name>
</gene>
<dbReference type="Proteomes" id="UP000240246">
    <property type="component" value="Segment"/>
</dbReference>
<proteinExistence type="predicted"/>
<sequence length="57" mass="5997">MPESENLGAQSIVMIVVVPMDCEECGNLMPAGSECQISGPSDIRMVCMGCFEGQANS</sequence>
<organism evidence="1 2">
    <name type="scientific">Mycobacterium phage Cuke</name>
    <dbReference type="NCBI Taxonomy" id="2079417"/>
    <lineage>
        <taxon>Viruses</taxon>
        <taxon>Duplodnaviria</taxon>
        <taxon>Heunggongvirae</taxon>
        <taxon>Uroviricota</taxon>
        <taxon>Caudoviricetes</taxon>
        <taxon>Cukevirus</taxon>
        <taxon>Cukevirus cuke</taxon>
    </lineage>
</organism>